<gene>
    <name evidence="3" type="ORF">HNR46_003506</name>
</gene>
<feature type="compositionally biased region" description="Basic and acidic residues" evidence="1">
    <location>
        <begin position="37"/>
        <end position="46"/>
    </location>
</feature>
<dbReference type="RefSeq" id="WP_184020937.1">
    <property type="nucleotide sequence ID" value="NZ_JACHFD010000023.1"/>
</dbReference>
<dbReference type="Proteomes" id="UP000557717">
    <property type="component" value="Unassembled WGS sequence"/>
</dbReference>
<organism evidence="3 4">
    <name type="scientific">Haloferula luteola</name>
    <dbReference type="NCBI Taxonomy" id="595692"/>
    <lineage>
        <taxon>Bacteria</taxon>
        <taxon>Pseudomonadati</taxon>
        <taxon>Verrucomicrobiota</taxon>
        <taxon>Verrucomicrobiia</taxon>
        <taxon>Verrucomicrobiales</taxon>
        <taxon>Verrucomicrobiaceae</taxon>
        <taxon>Haloferula</taxon>
    </lineage>
</organism>
<protein>
    <submittedName>
        <fullName evidence="3">Uncharacterized protein</fullName>
    </submittedName>
</protein>
<sequence length="198" mass="21768">MNRTSLLVLAVAFLGVIGASAAESTEVPNSISPDGRFTARTEPSDDVADGRDDLLLYQKEPDAVFARLPIAGYASYPQDAEPANLPILWSPGSKHFALMISTTKRTSQLKLFSVDQGVSEVKTPDLTDYALKNLRKDSIFRWCRETPIEWIDPRRLRVKVTGDCSSAPDVKRYSGEVSLSILDGEIVQTVLLTTHNEG</sequence>
<comment type="caution">
    <text evidence="3">The sequence shown here is derived from an EMBL/GenBank/DDBJ whole genome shotgun (WGS) entry which is preliminary data.</text>
</comment>
<keyword evidence="4" id="KW-1185">Reference proteome</keyword>
<evidence type="ECO:0000256" key="2">
    <source>
        <dbReference type="SAM" id="SignalP"/>
    </source>
</evidence>
<feature type="chain" id="PRO_5032766305" evidence="2">
    <location>
        <begin position="22"/>
        <end position="198"/>
    </location>
</feature>
<name>A0A840VKR7_9BACT</name>
<keyword evidence="2" id="KW-0732">Signal</keyword>
<feature type="region of interest" description="Disordered" evidence="1">
    <location>
        <begin position="25"/>
        <end position="46"/>
    </location>
</feature>
<dbReference type="EMBL" id="JACHFD010000023">
    <property type="protein sequence ID" value="MBB5353251.1"/>
    <property type="molecule type" value="Genomic_DNA"/>
</dbReference>
<evidence type="ECO:0000256" key="1">
    <source>
        <dbReference type="SAM" id="MobiDB-lite"/>
    </source>
</evidence>
<proteinExistence type="predicted"/>
<evidence type="ECO:0000313" key="4">
    <source>
        <dbReference type="Proteomes" id="UP000557717"/>
    </source>
</evidence>
<feature type="signal peptide" evidence="2">
    <location>
        <begin position="1"/>
        <end position="21"/>
    </location>
</feature>
<accession>A0A840VKR7</accession>
<reference evidence="3 4" key="1">
    <citation type="submission" date="2020-08" db="EMBL/GenBank/DDBJ databases">
        <title>Genomic Encyclopedia of Type Strains, Phase IV (KMG-IV): sequencing the most valuable type-strain genomes for metagenomic binning, comparative biology and taxonomic classification.</title>
        <authorList>
            <person name="Goeker M."/>
        </authorList>
    </citation>
    <scope>NUCLEOTIDE SEQUENCE [LARGE SCALE GENOMIC DNA]</scope>
    <source>
        <strain evidence="3 4">YC6886</strain>
    </source>
</reference>
<evidence type="ECO:0000313" key="3">
    <source>
        <dbReference type="EMBL" id="MBB5353251.1"/>
    </source>
</evidence>
<dbReference type="AlphaFoldDB" id="A0A840VKR7"/>